<organism evidence="1 2">
    <name type="scientific">Marchantia polymorpha subsp. ruderalis</name>
    <dbReference type="NCBI Taxonomy" id="1480154"/>
    <lineage>
        <taxon>Eukaryota</taxon>
        <taxon>Viridiplantae</taxon>
        <taxon>Streptophyta</taxon>
        <taxon>Embryophyta</taxon>
        <taxon>Marchantiophyta</taxon>
        <taxon>Marchantiopsida</taxon>
        <taxon>Marchantiidae</taxon>
        <taxon>Marchantiales</taxon>
        <taxon>Marchantiaceae</taxon>
        <taxon>Marchantia</taxon>
    </lineage>
</organism>
<gene>
    <name evidence="1" type="ORF">AXG93_4182s1150</name>
</gene>
<sequence length="88" mass="9678">MAEIIRSLNARRKLQEELGNVVGEVLLVEESLRQSLRQAIAPPLIPARVPPRSRQKPVIEYTSGSFGCAAGQDEAVEARARALQDLDQ</sequence>
<dbReference type="EMBL" id="LVLJ01003917">
    <property type="protein sequence ID" value="OAE19168.1"/>
    <property type="molecule type" value="Genomic_DNA"/>
</dbReference>
<evidence type="ECO:0000313" key="2">
    <source>
        <dbReference type="Proteomes" id="UP000077202"/>
    </source>
</evidence>
<accession>A0A176VE09</accession>
<comment type="caution">
    <text evidence="1">The sequence shown here is derived from an EMBL/GenBank/DDBJ whole genome shotgun (WGS) entry which is preliminary data.</text>
</comment>
<evidence type="ECO:0000313" key="1">
    <source>
        <dbReference type="EMBL" id="OAE19168.1"/>
    </source>
</evidence>
<dbReference type="AlphaFoldDB" id="A0A176VE09"/>
<protein>
    <submittedName>
        <fullName evidence="1">Uncharacterized protein</fullName>
    </submittedName>
</protein>
<keyword evidence="2" id="KW-1185">Reference proteome</keyword>
<reference evidence="1" key="1">
    <citation type="submission" date="2016-03" db="EMBL/GenBank/DDBJ databases">
        <title>Mechanisms controlling the formation of the plant cell surface in tip-growing cells are functionally conserved among land plants.</title>
        <authorList>
            <person name="Honkanen S."/>
            <person name="Jones V.A."/>
            <person name="Morieri G."/>
            <person name="Champion C."/>
            <person name="Hetherington A.J."/>
            <person name="Kelly S."/>
            <person name="Saint-Marcoux D."/>
            <person name="Proust H."/>
            <person name="Prescott H."/>
            <person name="Dolan L."/>
        </authorList>
    </citation>
    <scope>NUCLEOTIDE SEQUENCE [LARGE SCALE GENOMIC DNA]</scope>
    <source>
        <tissue evidence="1">Whole gametophyte</tissue>
    </source>
</reference>
<name>A0A176VE09_MARPO</name>
<dbReference type="Proteomes" id="UP000077202">
    <property type="component" value="Unassembled WGS sequence"/>
</dbReference>
<proteinExistence type="predicted"/>